<sequence>MCCDLRIMLRSPSPLGFLFGQRGSIDNKNGICVARC</sequence>
<evidence type="ECO:0000313" key="1">
    <source>
        <dbReference type="EMBL" id="KRY63959.1"/>
    </source>
</evidence>
<comment type="caution">
    <text evidence="1">The sequence shown here is derived from an EMBL/GenBank/DDBJ whole genome shotgun (WGS) entry which is preliminary data.</text>
</comment>
<keyword evidence="2" id="KW-1185">Reference proteome</keyword>
<protein>
    <submittedName>
        <fullName evidence="1">Uncharacterized protein</fullName>
    </submittedName>
</protein>
<dbReference type="AlphaFoldDB" id="A0A0V1DQW8"/>
<reference evidence="1 2" key="1">
    <citation type="submission" date="2015-01" db="EMBL/GenBank/DDBJ databases">
        <title>Evolution of Trichinella species and genotypes.</title>
        <authorList>
            <person name="Korhonen P.K."/>
            <person name="Edoardo P."/>
            <person name="Giuseppe L.R."/>
            <person name="Gasser R.B."/>
        </authorList>
    </citation>
    <scope>NUCLEOTIDE SEQUENCE [LARGE SCALE GENOMIC DNA]</scope>
    <source>
        <strain evidence="1">ISS470</strain>
    </source>
</reference>
<dbReference type="Proteomes" id="UP000054995">
    <property type="component" value="Unassembled WGS sequence"/>
</dbReference>
<organism evidence="1 2">
    <name type="scientific">Trichinella pseudospiralis</name>
    <name type="common">Parasitic roundworm</name>
    <dbReference type="NCBI Taxonomy" id="6337"/>
    <lineage>
        <taxon>Eukaryota</taxon>
        <taxon>Metazoa</taxon>
        <taxon>Ecdysozoa</taxon>
        <taxon>Nematoda</taxon>
        <taxon>Enoplea</taxon>
        <taxon>Dorylaimia</taxon>
        <taxon>Trichinellida</taxon>
        <taxon>Trichinellidae</taxon>
        <taxon>Trichinella</taxon>
    </lineage>
</organism>
<accession>A0A0V1DQW8</accession>
<proteinExistence type="predicted"/>
<name>A0A0V1DQW8_TRIPS</name>
<dbReference type="EMBL" id="JYDT01001855">
    <property type="protein sequence ID" value="KRY63959.1"/>
    <property type="molecule type" value="Genomic_DNA"/>
</dbReference>
<gene>
    <name evidence="1" type="ORF">T4D_15832</name>
</gene>
<evidence type="ECO:0000313" key="2">
    <source>
        <dbReference type="Proteomes" id="UP000054995"/>
    </source>
</evidence>